<dbReference type="OrthoDB" id="9794645at2"/>
<dbReference type="AlphaFoldDB" id="G8QVQ6"/>
<dbReference type="Gene3D" id="3.40.50.1820">
    <property type="entry name" value="alpha/beta hydrolase"/>
    <property type="match status" value="1"/>
</dbReference>
<accession>G8QVQ6</accession>
<sequence>MNKQRISPLAMLLFCLPLLFWGCSTTKALPPSAYANPDNWLSLPTDGKKEVDVFYLYPTVWAKAHQDEPIFPSIDNEMMHSGAKMAFLLQASAFESVGNIYAPYYRQLDAAYVLALPPEERHSALETVPVTDAVAAFDYYIQHYSKGKPFILAGHSQGSDVLLLLLSSYMKDHPEVAARMVAAYCIGCSVTEDFLQENPHLTFAQGSDDLGVIISYNTEGPSIEGPNPVVLPGALAINPITWTRGEQHAPADENQGSLMLGKDGKPVTLPSFADAQVSKQRGVVVCTTVSQALPTLASSALFPKGVYHSFDYSLYYFNIQKNAENRAKLFLQR</sequence>
<reference evidence="2 3" key="1">
    <citation type="submission" date="2011-11" db="EMBL/GenBank/DDBJ databases">
        <title>Complete sequence of Spirochaeta sp. grapes.</title>
        <authorList>
            <consortium name="US DOE Joint Genome Institute"/>
            <person name="Lucas S."/>
            <person name="Han J."/>
            <person name="Lapidus A."/>
            <person name="Cheng J.-F."/>
            <person name="Goodwin L."/>
            <person name="Pitluck S."/>
            <person name="Peters L."/>
            <person name="Ovchinnikova G."/>
            <person name="Munk A.C."/>
            <person name="Detter J.C."/>
            <person name="Han C."/>
            <person name="Tapia R."/>
            <person name="Land M."/>
            <person name="Hauser L."/>
            <person name="Kyrpides N."/>
            <person name="Ivanova N."/>
            <person name="Pagani I."/>
            <person name="Ritalahtilisa K."/>
            <person name="Loeffler F."/>
            <person name="Woyke T."/>
        </authorList>
    </citation>
    <scope>NUCLEOTIDE SEQUENCE [LARGE SCALE GENOMIC DNA]</scope>
    <source>
        <strain evidence="3">ATCC BAA-1885 / DSM 22778 / Grapes</strain>
    </source>
</reference>
<feature type="chain" id="PRO_5003515112" description="DUF3089 domain-containing protein" evidence="1">
    <location>
        <begin position="29"/>
        <end position="333"/>
    </location>
</feature>
<dbReference type="InterPro" id="IPR029058">
    <property type="entry name" value="AB_hydrolase_fold"/>
</dbReference>
<dbReference type="InterPro" id="IPR021440">
    <property type="entry name" value="DUF3089"/>
</dbReference>
<organism evidence="2 3">
    <name type="scientific">Sphaerochaeta pleomorpha (strain ATCC BAA-1885 / DSM 22778 / Grapes)</name>
    <dbReference type="NCBI Taxonomy" id="158190"/>
    <lineage>
        <taxon>Bacteria</taxon>
        <taxon>Pseudomonadati</taxon>
        <taxon>Spirochaetota</taxon>
        <taxon>Spirochaetia</taxon>
        <taxon>Spirochaetales</taxon>
        <taxon>Sphaerochaetaceae</taxon>
        <taxon>Sphaerochaeta</taxon>
    </lineage>
</organism>
<dbReference type="Pfam" id="PF11288">
    <property type="entry name" value="DUF3089"/>
    <property type="match status" value="1"/>
</dbReference>
<dbReference type="EMBL" id="CP003155">
    <property type="protein sequence ID" value="AEV29348.1"/>
    <property type="molecule type" value="Genomic_DNA"/>
</dbReference>
<dbReference type="STRING" id="158190.SpiGrapes_1538"/>
<dbReference type="ESTHER" id="sphpg-g8qvq6">
    <property type="family name" value="Duf_3089"/>
</dbReference>
<dbReference type="HOGENOM" id="CLU_054175_1_0_12"/>
<dbReference type="SUPFAM" id="SSF53474">
    <property type="entry name" value="alpha/beta-Hydrolases"/>
    <property type="match status" value="1"/>
</dbReference>
<dbReference type="KEGG" id="sgp:SpiGrapes_1538"/>
<evidence type="ECO:0000256" key="1">
    <source>
        <dbReference type="SAM" id="SignalP"/>
    </source>
</evidence>
<keyword evidence="1" id="KW-0732">Signal</keyword>
<dbReference type="RefSeq" id="WP_014270196.1">
    <property type="nucleotide sequence ID" value="NC_016633.1"/>
</dbReference>
<feature type="signal peptide" evidence="1">
    <location>
        <begin position="1"/>
        <end position="28"/>
    </location>
</feature>
<evidence type="ECO:0000313" key="2">
    <source>
        <dbReference type="EMBL" id="AEV29348.1"/>
    </source>
</evidence>
<dbReference type="Proteomes" id="UP000005632">
    <property type="component" value="Chromosome"/>
</dbReference>
<proteinExistence type="predicted"/>
<protein>
    <recommendedName>
        <fullName evidence="4">DUF3089 domain-containing protein</fullName>
    </recommendedName>
</protein>
<evidence type="ECO:0008006" key="4">
    <source>
        <dbReference type="Google" id="ProtNLM"/>
    </source>
</evidence>
<keyword evidence="3" id="KW-1185">Reference proteome</keyword>
<dbReference type="eggNOG" id="COG2267">
    <property type="taxonomic scope" value="Bacteria"/>
</dbReference>
<gene>
    <name evidence="2" type="ordered locus">SpiGrapes_1538</name>
</gene>
<evidence type="ECO:0000313" key="3">
    <source>
        <dbReference type="Proteomes" id="UP000005632"/>
    </source>
</evidence>
<name>G8QVQ6_SPHPG</name>